<dbReference type="AlphaFoldDB" id="A0A1G5DE36"/>
<protein>
    <recommendedName>
        <fullName evidence="4">DUF4367 domain-containing protein</fullName>
    </recommendedName>
</protein>
<evidence type="ECO:0000313" key="2">
    <source>
        <dbReference type="EMBL" id="SCY12874.1"/>
    </source>
</evidence>
<name>A0A1G5DE36_9FIRM</name>
<evidence type="ECO:0000256" key="1">
    <source>
        <dbReference type="SAM" id="Phobius"/>
    </source>
</evidence>
<dbReference type="Proteomes" id="UP000183047">
    <property type="component" value="Unassembled WGS sequence"/>
</dbReference>
<reference evidence="3" key="1">
    <citation type="submission" date="2016-10" db="EMBL/GenBank/DDBJ databases">
        <authorList>
            <person name="Varghese N."/>
            <person name="Submissions S."/>
        </authorList>
    </citation>
    <scope>NUCLEOTIDE SEQUENCE [LARGE SCALE GENOMIC DNA]</scope>
    <source>
        <strain evidence="3">XBD2006</strain>
    </source>
</reference>
<accession>A0A1G5DE36</accession>
<evidence type="ECO:0000313" key="3">
    <source>
        <dbReference type="Proteomes" id="UP000183047"/>
    </source>
</evidence>
<keyword evidence="1" id="KW-1133">Transmembrane helix</keyword>
<gene>
    <name evidence="2" type="ORF">SAMN02910451_01475</name>
</gene>
<feature type="transmembrane region" description="Helical" evidence="1">
    <location>
        <begin position="59"/>
        <end position="78"/>
    </location>
</feature>
<keyword evidence="1" id="KW-0812">Transmembrane</keyword>
<evidence type="ECO:0008006" key="4">
    <source>
        <dbReference type="Google" id="ProtNLM"/>
    </source>
</evidence>
<keyword evidence="3" id="KW-1185">Reference proteome</keyword>
<sequence>MVQRQVKSMNENIIVSYKNSMNELCFSKSQKEYMVRKLTEAGNVKNVVRMKKKLSVKKIVAVTAACLAVLGGCGVAVGKATGVVTSFSPDTFFSKTSDFGRLARLEKRVGIDVAAVETFSNGYKFDSMDVEDFRTVDDEDRTVGRFKELRIEYVCDNKAQISVNMESALVNGHIDDDPGVALRANEMRTVDGINVYYNYDEYLGLPVSKDIFPTEEELKREETDDHFFISYGSDERETTYVSSAVFEVADVHYCIMTFDENITSDELFGMAEEIIKAR</sequence>
<organism evidence="2 3">
    <name type="scientific">Butyrivibrio hungatei</name>
    <dbReference type="NCBI Taxonomy" id="185008"/>
    <lineage>
        <taxon>Bacteria</taxon>
        <taxon>Bacillati</taxon>
        <taxon>Bacillota</taxon>
        <taxon>Clostridia</taxon>
        <taxon>Lachnospirales</taxon>
        <taxon>Lachnospiraceae</taxon>
        <taxon>Butyrivibrio</taxon>
    </lineage>
</organism>
<proteinExistence type="predicted"/>
<dbReference type="EMBL" id="FMUR01000008">
    <property type="protein sequence ID" value="SCY12874.1"/>
    <property type="molecule type" value="Genomic_DNA"/>
</dbReference>
<keyword evidence="1" id="KW-0472">Membrane</keyword>